<dbReference type="EMBL" id="WJXW01000013">
    <property type="protein sequence ID" value="KAF9730853.1"/>
    <property type="molecule type" value="Genomic_DNA"/>
</dbReference>
<gene>
    <name evidence="2" type="ORF">PMIN01_10811</name>
</gene>
<organism evidence="2 3">
    <name type="scientific">Paraphaeosphaeria minitans</name>
    <dbReference type="NCBI Taxonomy" id="565426"/>
    <lineage>
        <taxon>Eukaryota</taxon>
        <taxon>Fungi</taxon>
        <taxon>Dikarya</taxon>
        <taxon>Ascomycota</taxon>
        <taxon>Pezizomycotina</taxon>
        <taxon>Dothideomycetes</taxon>
        <taxon>Pleosporomycetidae</taxon>
        <taxon>Pleosporales</taxon>
        <taxon>Massarineae</taxon>
        <taxon>Didymosphaeriaceae</taxon>
        <taxon>Paraphaeosphaeria</taxon>
    </lineage>
</organism>
<dbReference type="Proteomes" id="UP000756921">
    <property type="component" value="Unassembled WGS sequence"/>
</dbReference>
<evidence type="ECO:0000256" key="1">
    <source>
        <dbReference type="SAM" id="MobiDB-lite"/>
    </source>
</evidence>
<protein>
    <submittedName>
        <fullName evidence="2">Uncharacterized protein</fullName>
    </submittedName>
</protein>
<dbReference type="OrthoDB" id="3799525at2759"/>
<dbReference type="AlphaFoldDB" id="A0A9P6KKU6"/>
<evidence type="ECO:0000313" key="2">
    <source>
        <dbReference type="EMBL" id="KAF9730853.1"/>
    </source>
</evidence>
<reference evidence="2" key="1">
    <citation type="journal article" date="2020" name="Mol. Plant Microbe Interact.">
        <title>Genome Sequence of the Biocontrol Agent Coniothyrium minitans strain Conio (IMI 134523).</title>
        <authorList>
            <person name="Patel D."/>
            <person name="Shittu T.A."/>
            <person name="Baroncelli R."/>
            <person name="Muthumeenakshi S."/>
            <person name="Osborne T.H."/>
            <person name="Janganan T.K."/>
            <person name="Sreenivasaprasad S."/>
        </authorList>
    </citation>
    <scope>NUCLEOTIDE SEQUENCE</scope>
    <source>
        <strain evidence="2">Conio</strain>
    </source>
</reference>
<feature type="compositionally biased region" description="Basic residues" evidence="1">
    <location>
        <begin position="233"/>
        <end position="242"/>
    </location>
</feature>
<proteinExistence type="predicted"/>
<evidence type="ECO:0000313" key="3">
    <source>
        <dbReference type="Proteomes" id="UP000756921"/>
    </source>
</evidence>
<comment type="caution">
    <text evidence="2">The sequence shown here is derived from an EMBL/GenBank/DDBJ whole genome shotgun (WGS) entry which is preliminary data.</text>
</comment>
<keyword evidence="3" id="KW-1185">Reference proteome</keyword>
<feature type="region of interest" description="Disordered" evidence="1">
    <location>
        <begin position="202"/>
        <end position="272"/>
    </location>
</feature>
<accession>A0A9P6KKU6</accession>
<name>A0A9P6KKU6_9PLEO</name>
<sequence>MSVENLTRNMRFPNANFTAIELLTFLPGCLNSPDVIYRFASNGISLDAILSIVNTNRVLEQQWTAEYCYRTVRNAMRHDGHSGWTLKKHPQYFADSLRDWNAESLSVSGFRVSLSTYHKRKPDADIRFARLADGVRHMPAGVDALDLTRLVQHCVQNPSEEWMYPSNYNMLLAHLGGSKQPVAANMDRPIFERWEHAIPHIPRRTRPAELNPQSKQALRRSVTPKTEGEAPRRSGRRWRPSFKSRELQEDFSGTEDSGVEDENEESGPKPMRWVKPPLTGGSTMLSQALQYAYSAKPSPKTDDMFDAYAFGNGPRVTAPFRPLHRVTIKSLKSDDLGGWAENLRWAAEQHTTFGETGWTECPEHMERIAELRQEQTWASAELVISIENNQQEEKEDTAWVSTMVEGTLASMYRREIDTIMSIRGDIDEEYFDAEGRLKFRPRPWPRR</sequence>